<protein>
    <recommendedName>
        <fullName evidence="1">GGDEF domain-containing protein</fullName>
    </recommendedName>
</protein>
<dbReference type="SUPFAM" id="SSF55073">
    <property type="entry name" value="Nucleotide cyclase"/>
    <property type="match status" value="1"/>
</dbReference>
<sequence>MPAARNAQLFTKSALVTLSHAIERAALAAAEDGPMLVVALFQRLPYFTRERRVYERIAERAAVTVVGLVADQAPELPAGTHLITLDDGEPYAREWTVLVLTPRFGAVLEAYDREEVDGTAATLEAGRLFDGWWSLRRDDALHKALSLQAAFGDRLPADARAALAGVLSYVRDLPAGAGESRADALAELLVAHAERSGTELAALRRQLAPAEATPVTGADEVRRWAGDASGTLPVALLGVRVPAPHRLPEQTGRRTGALRNEGLIAVLSRVLRDTDRLTRLGDDDFLLMLPARTMDDAVRIAHQVQADLAAAAATNAFLPDGAFQLVMTTRWRPFPVDRIVAALDWAEQERVPIAQLDDDDR</sequence>
<dbReference type="InterPro" id="IPR000160">
    <property type="entry name" value="GGDEF_dom"/>
</dbReference>
<reference evidence="2 3" key="1">
    <citation type="submission" date="2023-07" db="EMBL/GenBank/DDBJ databases">
        <title>Sequencing the genomes of 1000 actinobacteria strains.</title>
        <authorList>
            <person name="Klenk H.-P."/>
        </authorList>
    </citation>
    <scope>NUCLEOTIDE SEQUENCE [LARGE SCALE GENOMIC DNA]</scope>
    <source>
        <strain evidence="2 3">DSM 44709</strain>
    </source>
</reference>
<dbReference type="Pfam" id="PF10069">
    <property type="entry name" value="DICT"/>
    <property type="match status" value="1"/>
</dbReference>
<gene>
    <name evidence="2" type="ORF">J2S42_000943</name>
</gene>
<keyword evidence="3" id="KW-1185">Reference proteome</keyword>
<evidence type="ECO:0000313" key="3">
    <source>
        <dbReference type="Proteomes" id="UP001240236"/>
    </source>
</evidence>
<name>A0AAE3VVU8_9ACTN</name>
<dbReference type="EMBL" id="JAUSUZ010000001">
    <property type="protein sequence ID" value="MDQ0364274.1"/>
    <property type="molecule type" value="Genomic_DNA"/>
</dbReference>
<dbReference type="InterPro" id="IPR043128">
    <property type="entry name" value="Rev_trsase/Diguanyl_cyclase"/>
</dbReference>
<dbReference type="InterPro" id="IPR029787">
    <property type="entry name" value="Nucleotide_cyclase"/>
</dbReference>
<evidence type="ECO:0000313" key="2">
    <source>
        <dbReference type="EMBL" id="MDQ0364274.1"/>
    </source>
</evidence>
<dbReference type="Gene3D" id="3.30.70.270">
    <property type="match status" value="1"/>
</dbReference>
<dbReference type="AlphaFoldDB" id="A0AAE3VVU8"/>
<dbReference type="RefSeq" id="WP_307235551.1">
    <property type="nucleotide sequence ID" value="NZ_JAUSUZ010000001.1"/>
</dbReference>
<dbReference type="Proteomes" id="UP001240236">
    <property type="component" value="Unassembled WGS sequence"/>
</dbReference>
<comment type="caution">
    <text evidence="2">The sequence shown here is derived from an EMBL/GenBank/DDBJ whole genome shotgun (WGS) entry which is preliminary data.</text>
</comment>
<feature type="domain" description="GGDEF" evidence="1">
    <location>
        <begin position="232"/>
        <end position="361"/>
    </location>
</feature>
<organism evidence="2 3">
    <name type="scientific">Catenuloplanes indicus</name>
    <dbReference type="NCBI Taxonomy" id="137267"/>
    <lineage>
        <taxon>Bacteria</taxon>
        <taxon>Bacillati</taxon>
        <taxon>Actinomycetota</taxon>
        <taxon>Actinomycetes</taxon>
        <taxon>Micromonosporales</taxon>
        <taxon>Micromonosporaceae</taxon>
        <taxon>Catenuloplanes</taxon>
    </lineage>
</organism>
<proteinExistence type="predicted"/>
<dbReference type="PROSITE" id="PS50887">
    <property type="entry name" value="GGDEF"/>
    <property type="match status" value="1"/>
</dbReference>
<accession>A0AAE3VVU8</accession>
<evidence type="ECO:0000259" key="1">
    <source>
        <dbReference type="PROSITE" id="PS50887"/>
    </source>
</evidence>
<dbReference type="InterPro" id="IPR019278">
    <property type="entry name" value="DICT_dom"/>
</dbReference>